<feature type="transmembrane region" description="Helical" evidence="5">
    <location>
        <begin position="359"/>
        <end position="380"/>
    </location>
</feature>
<comment type="subcellular location">
    <subcellularLocation>
        <location evidence="1">Cell membrane</location>
        <topology evidence="1">Multi-pass membrane protein</topology>
    </subcellularLocation>
</comment>
<dbReference type="AlphaFoldDB" id="A0A176QCX4"/>
<dbReference type="PANTHER" id="PTHR23514">
    <property type="entry name" value="BYPASS OF STOP CODON PROTEIN 6"/>
    <property type="match status" value="1"/>
</dbReference>
<dbReference type="GO" id="GO:0005886">
    <property type="term" value="C:plasma membrane"/>
    <property type="evidence" value="ECO:0007669"/>
    <property type="project" value="UniProtKB-SubCell"/>
</dbReference>
<dbReference type="InterPro" id="IPR036259">
    <property type="entry name" value="MFS_trans_sf"/>
</dbReference>
<feature type="domain" description="Major facilitator superfamily (MFS) profile" evidence="6">
    <location>
        <begin position="24"/>
        <end position="413"/>
    </location>
</feature>
<dbReference type="CDD" id="cd17393">
    <property type="entry name" value="MFS_MosC_like"/>
    <property type="match status" value="1"/>
</dbReference>
<organism evidence="7 8">
    <name type="scientific">Janibacter melonis</name>
    <dbReference type="NCBI Taxonomy" id="262209"/>
    <lineage>
        <taxon>Bacteria</taxon>
        <taxon>Bacillati</taxon>
        <taxon>Actinomycetota</taxon>
        <taxon>Actinomycetes</taxon>
        <taxon>Micrococcales</taxon>
        <taxon>Intrasporangiaceae</taxon>
        <taxon>Janibacter</taxon>
    </lineage>
</organism>
<feature type="transmembrane region" description="Helical" evidence="5">
    <location>
        <begin position="268"/>
        <end position="288"/>
    </location>
</feature>
<feature type="transmembrane region" description="Helical" evidence="5">
    <location>
        <begin position="86"/>
        <end position="105"/>
    </location>
</feature>
<evidence type="ECO:0000256" key="4">
    <source>
        <dbReference type="ARBA" id="ARBA00023136"/>
    </source>
</evidence>
<dbReference type="EMBL" id="LQZG01000002">
    <property type="protein sequence ID" value="OAB87551.1"/>
    <property type="molecule type" value="Genomic_DNA"/>
</dbReference>
<name>A0A176QCX4_9MICO</name>
<protein>
    <recommendedName>
        <fullName evidence="6">Major facilitator superfamily (MFS) profile domain-containing protein</fullName>
    </recommendedName>
</protein>
<dbReference type="PANTHER" id="PTHR23514:SF13">
    <property type="entry name" value="INNER MEMBRANE PROTEIN YBJJ"/>
    <property type="match status" value="1"/>
</dbReference>
<sequence length="414" mass="41698">MIIQAPTVTAVPSLLLRPASPARARTGVSLMFLTNGVLFSALLPRYPEIKAAFDLTNSQFGLLVVAFPTGALVAAGLGGRVIRRLGVLRTNAVGSVLLAVALAVAAASGSVWSFAAMLLLAGAVDALVDAAQNVQGVLVEQWRGRSAMNSFHALWSVGATTGGLVGATAAAGGVSISTQMVVNGAVWVVVALVACCLAVVPEHVRSQLRSAEAAPDAEDAVGRSSSVRRHAWRLLVPFVVLAICGTLVEDVANNWAVLYLGDVVAAPTAVAGLGLSAALGAQFVGRVLGDPMTDRWGRIAVARAGGLLVAAGSLLVVLAPTYVVALGGFAVAGFGSATLVPAAFAAAGRVPGLPEGTGIAVLGWLMRIGFLVTSPAIGSVADLTSLRAGLLVPVAAGLVAAAVAHGQRRAQVRV</sequence>
<dbReference type="InterPro" id="IPR051788">
    <property type="entry name" value="MFS_Transporter"/>
</dbReference>
<feature type="transmembrane region" description="Helical" evidence="5">
    <location>
        <begin position="180"/>
        <end position="200"/>
    </location>
</feature>
<accession>A0A176QCX4</accession>
<dbReference type="Gene3D" id="1.20.1250.20">
    <property type="entry name" value="MFS general substrate transporter like domains"/>
    <property type="match status" value="2"/>
</dbReference>
<dbReference type="Proteomes" id="UP000076976">
    <property type="component" value="Unassembled WGS sequence"/>
</dbReference>
<dbReference type="InterPro" id="IPR020846">
    <property type="entry name" value="MFS_dom"/>
</dbReference>
<evidence type="ECO:0000259" key="6">
    <source>
        <dbReference type="PROSITE" id="PS50850"/>
    </source>
</evidence>
<evidence type="ECO:0000313" key="7">
    <source>
        <dbReference type="EMBL" id="OAB87551.1"/>
    </source>
</evidence>
<keyword evidence="3 5" id="KW-1133">Transmembrane helix</keyword>
<keyword evidence="2 5" id="KW-0812">Transmembrane</keyword>
<evidence type="ECO:0000313" key="8">
    <source>
        <dbReference type="Proteomes" id="UP000076976"/>
    </source>
</evidence>
<dbReference type="InterPro" id="IPR011701">
    <property type="entry name" value="MFS"/>
</dbReference>
<feature type="transmembrane region" description="Helical" evidence="5">
    <location>
        <begin position="300"/>
        <end position="319"/>
    </location>
</feature>
<evidence type="ECO:0000256" key="1">
    <source>
        <dbReference type="ARBA" id="ARBA00004651"/>
    </source>
</evidence>
<feature type="transmembrane region" description="Helical" evidence="5">
    <location>
        <begin position="325"/>
        <end position="347"/>
    </location>
</feature>
<feature type="transmembrane region" description="Helical" evidence="5">
    <location>
        <begin position="152"/>
        <end position="174"/>
    </location>
</feature>
<comment type="caution">
    <text evidence="7">The sequence shown here is derived from an EMBL/GenBank/DDBJ whole genome shotgun (WGS) entry which is preliminary data.</text>
</comment>
<proteinExistence type="predicted"/>
<dbReference type="GO" id="GO:0022857">
    <property type="term" value="F:transmembrane transporter activity"/>
    <property type="evidence" value="ECO:0007669"/>
    <property type="project" value="InterPro"/>
</dbReference>
<reference evidence="7 8" key="1">
    <citation type="submission" date="2016-01" db="EMBL/GenBank/DDBJ databases">
        <title>Janibacter melonis strain CD11_4 genome sequencing and assembly.</title>
        <authorList>
            <person name="Nair G.R."/>
            <person name="Kaur G."/>
            <person name="Chander A.M."/>
            <person name="Mayilraj S."/>
        </authorList>
    </citation>
    <scope>NUCLEOTIDE SEQUENCE [LARGE SCALE GENOMIC DNA]</scope>
    <source>
        <strain evidence="7 8">CD11-4</strain>
    </source>
</reference>
<dbReference type="Pfam" id="PF07690">
    <property type="entry name" value="MFS_1"/>
    <property type="match status" value="1"/>
</dbReference>
<feature type="transmembrane region" description="Helical" evidence="5">
    <location>
        <begin position="231"/>
        <end position="248"/>
    </location>
</feature>
<dbReference type="PROSITE" id="PS50850">
    <property type="entry name" value="MFS"/>
    <property type="match status" value="1"/>
</dbReference>
<evidence type="ECO:0000256" key="2">
    <source>
        <dbReference type="ARBA" id="ARBA00022692"/>
    </source>
</evidence>
<evidence type="ECO:0000256" key="5">
    <source>
        <dbReference type="SAM" id="Phobius"/>
    </source>
</evidence>
<gene>
    <name evidence="7" type="ORF">AWH69_05655</name>
</gene>
<evidence type="ECO:0000256" key="3">
    <source>
        <dbReference type="ARBA" id="ARBA00022989"/>
    </source>
</evidence>
<keyword evidence="4 5" id="KW-0472">Membrane</keyword>
<feature type="transmembrane region" description="Helical" evidence="5">
    <location>
        <begin position="60"/>
        <end position="79"/>
    </location>
</feature>
<dbReference type="SUPFAM" id="SSF103473">
    <property type="entry name" value="MFS general substrate transporter"/>
    <property type="match status" value="1"/>
</dbReference>
<feature type="transmembrane region" description="Helical" evidence="5">
    <location>
        <begin position="386"/>
        <end position="404"/>
    </location>
</feature>
<keyword evidence="8" id="KW-1185">Reference proteome</keyword>